<dbReference type="GO" id="GO:0030148">
    <property type="term" value="P:sphingolipid biosynthetic process"/>
    <property type="evidence" value="ECO:0007669"/>
    <property type="project" value="TreeGrafter"/>
</dbReference>
<evidence type="ECO:0000256" key="13">
    <source>
        <dbReference type="ARBA" id="ARBA00036671"/>
    </source>
</evidence>
<feature type="transmembrane region" description="Helical" evidence="14">
    <location>
        <begin position="168"/>
        <end position="186"/>
    </location>
</feature>
<dbReference type="EC" id="4.2.1.134" evidence="4 14"/>
<evidence type="ECO:0000256" key="3">
    <source>
        <dbReference type="ARBA" id="ARBA00007811"/>
    </source>
</evidence>
<comment type="similarity">
    <text evidence="3 14">Belongs to the very long-chain fatty acids dehydratase HACD family.</text>
</comment>
<evidence type="ECO:0000256" key="10">
    <source>
        <dbReference type="ARBA" id="ARBA00023136"/>
    </source>
</evidence>
<dbReference type="GO" id="GO:0102158">
    <property type="term" value="F:very-long-chain (3R)-3-hydroxyacyl-CoA dehydratase activity"/>
    <property type="evidence" value="ECO:0007669"/>
    <property type="project" value="UniProtKB-EC"/>
</dbReference>
<reference evidence="16" key="1">
    <citation type="submission" date="2015-07" db="EMBL/GenBank/DDBJ databases">
        <authorList>
            <person name="Teixeira M.M."/>
            <person name="Souza R.C."/>
            <person name="Almeida L.G."/>
            <person name="Vicente V.A."/>
            <person name="de Hoog S."/>
            <person name="Bocca A.L."/>
            <person name="de Almeida S.R."/>
            <person name="Vasconcelos A.T."/>
            <person name="Felipe M.S."/>
        </authorList>
    </citation>
    <scope>NUCLEOTIDE SEQUENCE [LARGE SCALE GENOMIC DNA]</scope>
    <source>
        <strain evidence="16">KSF</strain>
    </source>
</reference>
<dbReference type="UniPathway" id="UPA00094"/>
<evidence type="ECO:0000256" key="14">
    <source>
        <dbReference type="RuleBase" id="RU363109"/>
    </source>
</evidence>
<keyword evidence="11 14" id="KW-0275">Fatty acid biosynthesis</keyword>
<dbReference type="Pfam" id="PF04387">
    <property type="entry name" value="PTPLA"/>
    <property type="match status" value="1"/>
</dbReference>
<evidence type="ECO:0000256" key="1">
    <source>
        <dbReference type="ARBA" id="ARBA00004141"/>
    </source>
</evidence>
<evidence type="ECO:0000256" key="6">
    <source>
        <dbReference type="ARBA" id="ARBA00022692"/>
    </source>
</evidence>
<keyword evidence="10 14" id="KW-0472">Membrane</keyword>
<dbReference type="Proteomes" id="UP000094526">
    <property type="component" value="Unassembled WGS sequence"/>
</dbReference>
<feature type="transmembrane region" description="Helical" evidence="14">
    <location>
        <begin position="198"/>
        <end position="215"/>
    </location>
</feature>
<proteinExistence type="inferred from homology"/>
<evidence type="ECO:0000256" key="12">
    <source>
        <dbReference type="ARBA" id="ARBA00023239"/>
    </source>
</evidence>
<dbReference type="VEuPathDB" id="FungiDB:G647_07982"/>
<comment type="subcellular location">
    <subcellularLocation>
        <location evidence="14">Endoplasmic reticulum membrane</location>
        <topology evidence="14">Multi-pass membrane protein</topology>
    </subcellularLocation>
    <subcellularLocation>
        <location evidence="1">Membrane</location>
        <topology evidence="1">Multi-pass membrane protein</topology>
    </subcellularLocation>
</comment>
<keyword evidence="8 14" id="KW-1133">Transmembrane helix</keyword>
<dbReference type="InterPro" id="IPR007482">
    <property type="entry name" value="Tyr_Pase-like_PTPLA"/>
</dbReference>
<dbReference type="PANTHER" id="PTHR11035">
    <property type="entry name" value="VERY-LONG-CHAIN (3R)-3-HYDROXYACYL-COA DEHYDRATASE"/>
    <property type="match status" value="1"/>
</dbReference>
<evidence type="ECO:0000256" key="4">
    <source>
        <dbReference type="ARBA" id="ARBA00013122"/>
    </source>
</evidence>
<evidence type="ECO:0000313" key="16">
    <source>
        <dbReference type="Proteomes" id="UP000094526"/>
    </source>
</evidence>
<feature type="transmembrane region" description="Helical" evidence="14">
    <location>
        <begin position="89"/>
        <end position="107"/>
    </location>
</feature>
<keyword evidence="9 14" id="KW-0443">Lipid metabolism</keyword>
<evidence type="ECO:0000256" key="11">
    <source>
        <dbReference type="ARBA" id="ARBA00023160"/>
    </source>
</evidence>
<evidence type="ECO:0000256" key="7">
    <source>
        <dbReference type="ARBA" id="ARBA00022832"/>
    </source>
</evidence>
<evidence type="ECO:0000256" key="5">
    <source>
        <dbReference type="ARBA" id="ARBA00022516"/>
    </source>
</evidence>
<dbReference type="GO" id="GO:0030497">
    <property type="term" value="P:fatty acid elongation"/>
    <property type="evidence" value="ECO:0007669"/>
    <property type="project" value="TreeGrafter"/>
</dbReference>
<keyword evidence="7 14" id="KW-0276">Fatty acid metabolism</keyword>
<dbReference type="AlphaFoldDB" id="A0A1C1CA48"/>
<dbReference type="PANTHER" id="PTHR11035:SF3">
    <property type="entry name" value="VERY-LONG-CHAIN (3R)-3-HYDROXYACYL-COA DEHYDRATASE"/>
    <property type="match status" value="1"/>
</dbReference>
<organism evidence="15 16">
    <name type="scientific">Cladophialophora carrionii</name>
    <dbReference type="NCBI Taxonomy" id="86049"/>
    <lineage>
        <taxon>Eukaryota</taxon>
        <taxon>Fungi</taxon>
        <taxon>Dikarya</taxon>
        <taxon>Ascomycota</taxon>
        <taxon>Pezizomycotina</taxon>
        <taxon>Eurotiomycetes</taxon>
        <taxon>Chaetothyriomycetidae</taxon>
        <taxon>Chaetothyriales</taxon>
        <taxon>Herpotrichiellaceae</taxon>
        <taxon>Cladophialophora</taxon>
    </lineage>
</organism>
<comment type="function">
    <text evidence="14">Catalyzes the third of the four reactions of the long-chain fatty acids elongation cycle. This endoplasmic reticulum-bound enzymatic process, allows the addition of two carbons to the chain of long- and very long-chain fatty acids/VLCFAs per cycle. This enzyme catalyzes the dehydration of the 3-hydroxyacyl-CoA intermediate into trans-2,3-enoyl-CoA, within each cycle of fatty acid elongation. Thereby, it participates to the production of VLCFAs of different chain lengths that are involved in multiple biological processes as precursors of membrane lipids and lipid mediators.</text>
</comment>
<dbReference type="VEuPathDB" id="FungiDB:CLCR_06272"/>
<gene>
    <name evidence="15" type="ORF">CLCR_06272</name>
</gene>
<comment type="catalytic activity">
    <reaction evidence="13 14">
        <text>a very-long-chain (3R)-3-hydroxyacyl-CoA = a very-long-chain (2E)-enoyl-CoA + H2O</text>
        <dbReference type="Rhea" id="RHEA:45812"/>
        <dbReference type="ChEBI" id="CHEBI:15377"/>
        <dbReference type="ChEBI" id="CHEBI:83728"/>
        <dbReference type="ChEBI" id="CHEBI:85440"/>
        <dbReference type="EC" id="4.2.1.134"/>
    </reaction>
</comment>
<dbReference type="OrthoDB" id="46988at2759"/>
<dbReference type="EMBL" id="LGRB01000020">
    <property type="protein sequence ID" value="OCT45348.1"/>
    <property type="molecule type" value="Genomic_DNA"/>
</dbReference>
<evidence type="ECO:0000256" key="9">
    <source>
        <dbReference type="ARBA" id="ARBA00023098"/>
    </source>
</evidence>
<dbReference type="STRING" id="86049.A0A1C1CA48"/>
<keyword evidence="16" id="KW-1185">Reference proteome</keyword>
<accession>A0A1C1CA48</accession>
<comment type="pathway">
    <text evidence="2 14">Lipid metabolism; fatty acid biosynthesis.</text>
</comment>
<dbReference type="eggNOG" id="KOG3187">
    <property type="taxonomic scope" value="Eukaryota"/>
</dbReference>
<feature type="transmembrane region" description="Helical" evidence="14">
    <location>
        <begin position="127"/>
        <end position="147"/>
    </location>
</feature>
<feature type="transmembrane region" description="Helical" evidence="14">
    <location>
        <begin position="58"/>
        <end position="77"/>
    </location>
</feature>
<comment type="caution">
    <text evidence="15">The sequence shown here is derived from an EMBL/GenBank/DDBJ whole genome shotgun (WGS) entry which is preliminary data.</text>
</comment>
<feature type="transmembrane region" description="Helical" evidence="14">
    <location>
        <begin position="20"/>
        <end position="46"/>
    </location>
</feature>
<evidence type="ECO:0000256" key="2">
    <source>
        <dbReference type="ARBA" id="ARBA00005194"/>
    </source>
</evidence>
<evidence type="ECO:0000256" key="8">
    <source>
        <dbReference type="ARBA" id="ARBA00022989"/>
    </source>
</evidence>
<evidence type="ECO:0000313" key="15">
    <source>
        <dbReference type="EMBL" id="OCT45348.1"/>
    </source>
</evidence>
<keyword evidence="12 14" id="KW-0456">Lyase</keyword>
<keyword evidence="6 14" id="KW-0812">Transmembrane</keyword>
<dbReference type="GO" id="GO:0042761">
    <property type="term" value="P:very long-chain fatty acid biosynthetic process"/>
    <property type="evidence" value="ECO:0007669"/>
    <property type="project" value="TreeGrafter"/>
</dbReference>
<keyword evidence="5 14" id="KW-0444">Lipid biosynthesis</keyword>
<keyword evidence="14" id="KW-0256">Endoplasmic reticulum</keyword>
<name>A0A1C1CA48_9EURO</name>
<sequence length="233" mass="25707">MENQTPRRAASPTQNYLIAYNAVCLALWSIVTLRAFFLIPTLFALGKPHQLLEALFSFLKWTQTIALLEIVHAAVGLVRASPVTTAMQVASRILVVWVVLDMFPQIVSVTNTLGRSVPGSTLGPVAFAGILTAWGTTEVIRYGFFVWKAAISEKVPAALTWLRYNTFFVLYPIGISSECMLMYLALGPAAKQGKQVDLLLKVVLLIYVPGSYILYTHMMAQRRKVLKGKGKSA</sequence>
<dbReference type="GO" id="GO:0005789">
    <property type="term" value="C:endoplasmic reticulum membrane"/>
    <property type="evidence" value="ECO:0007669"/>
    <property type="project" value="UniProtKB-SubCell"/>
</dbReference>
<protein>
    <recommendedName>
        <fullName evidence="4 14">Very-long-chain (3R)-3-hydroxyacyl-CoA dehydratase</fullName>
        <ecNumber evidence="4 14">4.2.1.134</ecNumber>
    </recommendedName>
</protein>